<evidence type="ECO:0000313" key="3">
    <source>
        <dbReference type="WBParaSite" id="Hba_12126"/>
    </source>
</evidence>
<keyword evidence="2" id="KW-1185">Reference proteome</keyword>
<name>A0A1I7X3X8_HETBA</name>
<reference evidence="3" key="1">
    <citation type="submission" date="2016-11" db="UniProtKB">
        <authorList>
            <consortium name="WormBaseParasite"/>
        </authorList>
    </citation>
    <scope>IDENTIFICATION</scope>
</reference>
<evidence type="ECO:0000256" key="1">
    <source>
        <dbReference type="SAM" id="MobiDB-lite"/>
    </source>
</evidence>
<feature type="region of interest" description="Disordered" evidence="1">
    <location>
        <begin position="1"/>
        <end position="38"/>
    </location>
</feature>
<proteinExistence type="predicted"/>
<organism evidence="2 3">
    <name type="scientific">Heterorhabditis bacteriophora</name>
    <name type="common">Entomopathogenic nematode worm</name>
    <dbReference type="NCBI Taxonomy" id="37862"/>
    <lineage>
        <taxon>Eukaryota</taxon>
        <taxon>Metazoa</taxon>
        <taxon>Ecdysozoa</taxon>
        <taxon>Nematoda</taxon>
        <taxon>Chromadorea</taxon>
        <taxon>Rhabditida</taxon>
        <taxon>Rhabditina</taxon>
        <taxon>Rhabditomorpha</taxon>
        <taxon>Strongyloidea</taxon>
        <taxon>Heterorhabditidae</taxon>
        <taxon>Heterorhabditis</taxon>
    </lineage>
</organism>
<dbReference type="Proteomes" id="UP000095283">
    <property type="component" value="Unplaced"/>
</dbReference>
<sequence>MASRKNRVQTRDTAKDIMLGLAPSGQGPRQPKQGVTSYTQKDCTINRFNERVEDYYDIILRIERVHMTERVQL</sequence>
<protein>
    <submittedName>
        <fullName evidence="3">Transposase</fullName>
    </submittedName>
</protein>
<accession>A0A1I7X3X8</accession>
<dbReference type="AlphaFoldDB" id="A0A1I7X3X8"/>
<evidence type="ECO:0000313" key="2">
    <source>
        <dbReference type="Proteomes" id="UP000095283"/>
    </source>
</evidence>
<dbReference type="WBParaSite" id="Hba_12126">
    <property type="protein sequence ID" value="Hba_12126"/>
    <property type="gene ID" value="Hba_12126"/>
</dbReference>